<dbReference type="GO" id="GO:0016491">
    <property type="term" value="F:oxidoreductase activity"/>
    <property type="evidence" value="ECO:0007669"/>
    <property type="project" value="UniProtKB-ARBA"/>
</dbReference>
<protein>
    <submittedName>
        <fullName evidence="7">sn-glycerol-3-phosphate dehydrogenase subunit C</fullName>
    </submittedName>
</protein>
<keyword evidence="4" id="KW-0408">Iron</keyword>
<evidence type="ECO:0000256" key="4">
    <source>
        <dbReference type="ARBA" id="ARBA00023004"/>
    </source>
</evidence>
<keyword evidence="8" id="KW-1185">Reference proteome</keyword>
<dbReference type="PANTHER" id="PTHR32479">
    <property type="entry name" value="GLYCOLATE OXIDASE IRON-SULFUR SUBUNIT"/>
    <property type="match status" value="1"/>
</dbReference>
<dbReference type="InterPro" id="IPR017900">
    <property type="entry name" value="4Fe4S_Fe_S_CS"/>
</dbReference>
<dbReference type="RefSeq" id="WP_071313167.1">
    <property type="nucleotide sequence ID" value="NZ_MLQQ01000018.1"/>
</dbReference>
<feature type="domain" description="4Fe-4S ferredoxin-type" evidence="6">
    <location>
        <begin position="5"/>
        <end position="34"/>
    </location>
</feature>
<feature type="domain" description="4Fe-4S ferredoxin-type" evidence="6">
    <location>
        <begin position="49"/>
        <end position="81"/>
    </location>
</feature>
<dbReference type="GO" id="GO:0009331">
    <property type="term" value="C:glycerol-3-phosphate dehydrogenase (FAD) complex"/>
    <property type="evidence" value="ECO:0007669"/>
    <property type="project" value="InterPro"/>
</dbReference>
<keyword evidence="1" id="KW-0004">4Fe-4S</keyword>
<reference evidence="7 8" key="1">
    <citation type="submission" date="2016-10" db="EMBL/GenBank/DDBJ databases">
        <title>Draft genome sequences of four alkaliphilic bacteria belonging to the Anaerobacillus genus.</title>
        <authorList>
            <person name="Bassil N.M."/>
            <person name="Lloyd J.R."/>
        </authorList>
    </citation>
    <scope>NUCLEOTIDE SEQUENCE [LARGE SCALE GENOMIC DNA]</scope>
    <source>
        <strain evidence="7 8">DSM 15340</strain>
    </source>
</reference>
<accession>A0A1S2LKX5</accession>
<sequence length="405" mass="45278">MHELSFHETTFEKCLKCNACTVNCPISNVSFDFGGPKHLGPELKRMMDHQEVIDDARIELCTLCGTCDASCPENVHVSTLTSYAKAIHAEENGTKFRDLILSNAELVGKLASTFAPITNMTMKVKPVRKAMQKVLGIHADRQFPTYEFSNFKRRYNKKHATTEKKVAYFTGCYATYNAPDVADSFIKVMEYNGIDVAIPEQKCCGVPMFANGQMKQGLKNAQFNTNSLLEYTRQGYDIVMTCTSCTSAFKKEYASYLKTEEAEELAQHIYDADEYLRILHEEGVLNTNFATINAKVGYYAPCHMKGQGIGNPAMDILELIPGFEIQDMAASCCGQCGTFGFKEEKYPYSLELGKGLATVVEELDADYTVTECGMCKNQLDQLTNKQVKHPMQILKTAYEKVPVTS</sequence>
<dbReference type="InterPro" id="IPR017753">
    <property type="entry name" value="G3P_DH_GlpC_su"/>
</dbReference>
<evidence type="ECO:0000313" key="7">
    <source>
        <dbReference type="EMBL" id="OIJ12860.1"/>
    </source>
</evidence>
<gene>
    <name evidence="7" type="ORF">BKP35_09840</name>
</gene>
<comment type="caution">
    <text evidence="7">The sequence shown here is derived from an EMBL/GenBank/DDBJ whole genome shotgun (WGS) entry which is preliminary data.</text>
</comment>
<organism evidence="7 8">
    <name type="scientific">Anaerobacillus arseniciselenatis</name>
    <dbReference type="NCBI Taxonomy" id="85682"/>
    <lineage>
        <taxon>Bacteria</taxon>
        <taxon>Bacillati</taxon>
        <taxon>Bacillota</taxon>
        <taxon>Bacilli</taxon>
        <taxon>Bacillales</taxon>
        <taxon>Bacillaceae</taxon>
        <taxon>Anaerobacillus</taxon>
    </lineage>
</organism>
<dbReference type="GO" id="GO:0046872">
    <property type="term" value="F:metal ion binding"/>
    <property type="evidence" value="ECO:0007669"/>
    <property type="project" value="UniProtKB-KW"/>
</dbReference>
<dbReference type="InterPro" id="IPR017896">
    <property type="entry name" value="4Fe4S_Fe-S-bd"/>
</dbReference>
<keyword evidence="2" id="KW-0479">Metal-binding</keyword>
<keyword evidence="5" id="KW-0411">Iron-sulfur</keyword>
<evidence type="ECO:0000256" key="5">
    <source>
        <dbReference type="ARBA" id="ARBA00023014"/>
    </source>
</evidence>
<evidence type="ECO:0000256" key="3">
    <source>
        <dbReference type="ARBA" id="ARBA00022737"/>
    </source>
</evidence>
<keyword evidence="3" id="KW-0677">Repeat</keyword>
<dbReference type="OrthoDB" id="9794954at2"/>
<dbReference type="EMBL" id="MLQQ01000018">
    <property type="protein sequence ID" value="OIJ12860.1"/>
    <property type="molecule type" value="Genomic_DNA"/>
</dbReference>
<dbReference type="InterPro" id="IPR004017">
    <property type="entry name" value="Cys_rich_dom"/>
</dbReference>
<dbReference type="InterPro" id="IPR009051">
    <property type="entry name" value="Helical_ferredxn"/>
</dbReference>
<evidence type="ECO:0000313" key="8">
    <source>
        <dbReference type="Proteomes" id="UP000180098"/>
    </source>
</evidence>
<proteinExistence type="predicted"/>
<dbReference type="AlphaFoldDB" id="A0A1S2LKX5"/>
<dbReference type="NCBIfam" id="NF008369">
    <property type="entry name" value="PRK11168.1"/>
    <property type="match status" value="1"/>
</dbReference>
<dbReference type="PANTHER" id="PTHR32479:SF19">
    <property type="entry name" value="ANAEROBIC GLYCEROL-3-PHOSPHATE DEHYDROGENASE SUBUNIT C"/>
    <property type="match status" value="1"/>
</dbReference>
<dbReference type="GO" id="GO:0016020">
    <property type="term" value="C:membrane"/>
    <property type="evidence" value="ECO:0007669"/>
    <property type="project" value="InterPro"/>
</dbReference>
<name>A0A1S2LKX5_9BACI</name>
<evidence type="ECO:0000256" key="1">
    <source>
        <dbReference type="ARBA" id="ARBA00022485"/>
    </source>
</evidence>
<evidence type="ECO:0000256" key="2">
    <source>
        <dbReference type="ARBA" id="ARBA00022723"/>
    </source>
</evidence>
<dbReference type="GO" id="GO:0051539">
    <property type="term" value="F:4 iron, 4 sulfur cluster binding"/>
    <property type="evidence" value="ECO:0007669"/>
    <property type="project" value="UniProtKB-KW"/>
</dbReference>
<dbReference type="SUPFAM" id="SSF46548">
    <property type="entry name" value="alpha-helical ferredoxin"/>
    <property type="match status" value="1"/>
</dbReference>
<dbReference type="Pfam" id="PF02754">
    <property type="entry name" value="CCG"/>
    <property type="match status" value="2"/>
</dbReference>
<dbReference type="GO" id="GO:0009061">
    <property type="term" value="P:anaerobic respiration"/>
    <property type="evidence" value="ECO:0007669"/>
    <property type="project" value="InterPro"/>
</dbReference>
<dbReference type="Pfam" id="PF13183">
    <property type="entry name" value="Fer4_8"/>
    <property type="match status" value="1"/>
</dbReference>
<dbReference type="Gene3D" id="1.10.1060.10">
    <property type="entry name" value="Alpha-helical ferredoxin"/>
    <property type="match status" value="1"/>
</dbReference>
<evidence type="ECO:0000259" key="6">
    <source>
        <dbReference type="PROSITE" id="PS51379"/>
    </source>
</evidence>
<dbReference type="NCBIfam" id="TIGR03379">
    <property type="entry name" value="glycerol3P_GlpC"/>
    <property type="match status" value="1"/>
</dbReference>
<dbReference type="PROSITE" id="PS51379">
    <property type="entry name" value="4FE4S_FER_2"/>
    <property type="match status" value="2"/>
</dbReference>
<dbReference type="PROSITE" id="PS00198">
    <property type="entry name" value="4FE4S_FER_1"/>
    <property type="match status" value="1"/>
</dbReference>
<dbReference type="Proteomes" id="UP000180098">
    <property type="component" value="Unassembled WGS sequence"/>
</dbReference>